<sequence>MRLKTLALGIGLAVGALTISSHAGAQTTMRISISVAQNSHQGVAIDTFAKEVEKRTAGRYKVQTFYNGSLGGERESIEAVQLGTQELAFSSSGPIPNFVPETKILDVPFLFRDKAHARAVLDGPIGQELLGKFDAKGFKALAWAENGFRHMTNSKRDVKSPDDLKGLKMRTMENPVHIAAYKAFGIITTPMAFPEVFTALQQGTVDGQENPLPVIISAKFDQVQKHLSLTGHVYSPCILVMNKAAFEKLSAADKQAFIDSAKEAAKVNRARVDEDDAKGVADLRAKGMTVIDDVDKSKFVASLTKVNAQFEKDFGKANLDRIRDYK</sequence>
<proteinExistence type="predicted"/>
<dbReference type="SUPFAM" id="SSF53850">
    <property type="entry name" value="Periplasmic binding protein-like II"/>
    <property type="match status" value="1"/>
</dbReference>
<dbReference type="PIRSF" id="PIRSF006470">
    <property type="entry name" value="DctB"/>
    <property type="match status" value="1"/>
</dbReference>
<dbReference type="AlphaFoldDB" id="A0A7G9RUD3"/>
<dbReference type="CDD" id="cd13675">
    <property type="entry name" value="PBP2_TRAP_SBP_like_5"/>
    <property type="match status" value="1"/>
</dbReference>
<dbReference type="InterPro" id="IPR018389">
    <property type="entry name" value="DctP_fam"/>
</dbReference>
<dbReference type="GO" id="GO:0030288">
    <property type="term" value="C:outer membrane-bounded periplasmic space"/>
    <property type="evidence" value="ECO:0007669"/>
    <property type="project" value="InterPro"/>
</dbReference>
<dbReference type="InterPro" id="IPR038404">
    <property type="entry name" value="TRAP_DctP_sf"/>
</dbReference>
<dbReference type="PANTHER" id="PTHR33376">
    <property type="match status" value="1"/>
</dbReference>
<dbReference type="Proteomes" id="UP000515811">
    <property type="component" value="Chromosome"/>
</dbReference>
<dbReference type="NCBIfam" id="NF037995">
    <property type="entry name" value="TRAP_S1"/>
    <property type="match status" value="1"/>
</dbReference>
<feature type="signal peptide" evidence="2">
    <location>
        <begin position="1"/>
        <end position="25"/>
    </location>
</feature>
<reference evidence="3 4" key="1">
    <citation type="submission" date="2020-08" db="EMBL/GenBank/DDBJ databases">
        <title>Genome sequence of Diaphorobacter ruginosibacter DSM 27467T.</title>
        <authorList>
            <person name="Hyun D.-W."/>
            <person name="Bae J.-W."/>
        </authorList>
    </citation>
    <scope>NUCLEOTIDE SEQUENCE [LARGE SCALE GENOMIC DNA]</scope>
    <source>
        <strain evidence="3 4">DSM 27467</strain>
    </source>
</reference>
<evidence type="ECO:0000256" key="2">
    <source>
        <dbReference type="SAM" id="SignalP"/>
    </source>
</evidence>
<dbReference type="Pfam" id="PF03480">
    <property type="entry name" value="DctP"/>
    <property type="match status" value="1"/>
</dbReference>
<dbReference type="KEGG" id="drg:H9K76_10735"/>
<gene>
    <name evidence="3" type="ORF">H9K76_10735</name>
</gene>
<evidence type="ECO:0000313" key="4">
    <source>
        <dbReference type="Proteomes" id="UP000515811"/>
    </source>
</evidence>
<dbReference type="InterPro" id="IPR004682">
    <property type="entry name" value="TRAP_DctP"/>
</dbReference>
<dbReference type="Gene3D" id="3.40.190.170">
    <property type="entry name" value="Bacterial extracellular solute-binding protein, family 7"/>
    <property type="match status" value="1"/>
</dbReference>
<feature type="chain" id="PRO_5028991355" evidence="2">
    <location>
        <begin position="26"/>
        <end position="326"/>
    </location>
</feature>
<dbReference type="NCBIfam" id="TIGR00787">
    <property type="entry name" value="dctP"/>
    <property type="match status" value="1"/>
</dbReference>
<evidence type="ECO:0000313" key="3">
    <source>
        <dbReference type="EMBL" id="QNN59208.1"/>
    </source>
</evidence>
<name>A0A7G9RUD3_9BURK</name>
<protein>
    <submittedName>
        <fullName evidence="3">DctP family TRAP transporter solute-binding subunit</fullName>
    </submittedName>
</protein>
<dbReference type="RefSeq" id="WP_187600217.1">
    <property type="nucleotide sequence ID" value="NZ_CP060714.1"/>
</dbReference>
<evidence type="ECO:0000256" key="1">
    <source>
        <dbReference type="ARBA" id="ARBA00022729"/>
    </source>
</evidence>
<keyword evidence="4" id="KW-1185">Reference proteome</keyword>
<dbReference type="PANTHER" id="PTHR33376:SF18">
    <property type="entry name" value="2,3-DIKETO-L-GULONATE-BINDING PERIPLASMIC PROTEIN YIAO"/>
    <property type="match status" value="1"/>
</dbReference>
<dbReference type="GO" id="GO:0030246">
    <property type="term" value="F:carbohydrate binding"/>
    <property type="evidence" value="ECO:0007669"/>
    <property type="project" value="TreeGrafter"/>
</dbReference>
<organism evidence="3 4">
    <name type="scientific">Diaphorobacter ruginosibacter</name>
    <dbReference type="NCBI Taxonomy" id="1715720"/>
    <lineage>
        <taxon>Bacteria</taxon>
        <taxon>Pseudomonadati</taxon>
        <taxon>Pseudomonadota</taxon>
        <taxon>Betaproteobacteria</taxon>
        <taxon>Burkholderiales</taxon>
        <taxon>Comamonadaceae</taxon>
        <taxon>Diaphorobacter</taxon>
    </lineage>
</organism>
<dbReference type="GO" id="GO:0055085">
    <property type="term" value="P:transmembrane transport"/>
    <property type="evidence" value="ECO:0007669"/>
    <property type="project" value="InterPro"/>
</dbReference>
<keyword evidence="1 2" id="KW-0732">Signal</keyword>
<dbReference type="EMBL" id="CP060714">
    <property type="protein sequence ID" value="QNN59208.1"/>
    <property type="molecule type" value="Genomic_DNA"/>
</dbReference>
<accession>A0A7G9RUD3</accession>